<dbReference type="InterPro" id="IPR008042">
    <property type="entry name" value="Retrotrans_Pao"/>
</dbReference>
<dbReference type="PANTHER" id="PTHR47331:SF1">
    <property type="entry name" value="GAG-LIKE PROTEIN"/>
    <property type="match status" value="1"/>
</dbReference>
<dbReference type="Proteomes" id="UP000886998">
    <property type="component" value="Unassembled WGS sequence"/>
</dbReference>
<evidence type="ECO:0000313" key="2">
    <source>
        <dbReference type="Proteomes" id="UP000886998"/>
    </source>
</evidence>
<accession>A0A8X7C6N4</accession>
<name>A0A8X7C6N4_9ARAC</name>
<dbReference type="Pfam" id="PF05380">
    <property type="entry name" value="Peptidase_A17"/>
    <property type="match status" value="1"/>
</dbReference>
<organism evidence="1 2">
    <name type="scientific">Trichonephila inaurata madagascariensis</name>
    <dbReference type="NCBI Taxonomy" id="2747483"/>
    <lineage>
        <taxon>Eukaryota</taxon>
        <taxon>Metazoa</taxon>
        <taxon>Ecdysozoa</taxon>
        <taxon>Arthropoda</taxon>
        <taxon>Chelicerata</taxon>
        <taxon>Arachnida</taxon>
        <taxon>Araneae</taxon>
        <taxon>Araneomorphae</taxon>
        <taxon>Entelegynae</taxon>
        <taxon>Araneoidea</taxon>
        <taxon>Nephilidae</taxon>
        <taxon>Trichonephila</taxon>
        <taxon>Trichonephila inaurata</taxon>
    </lineage>
</organism>
<proteinExistence type="predicted"/>
<dbReference type="AlphaFoldDB" id="A0A8X7C6N4"/>
<comment type="caution">
    <text evidence="1">The sequence shown here is derived from an EMBL/GenBank/DDBJ whole genome shotgun (WGS) entry which is preliminary data.</text>
</comment>
<dbReference type="OrthoDB" id="8065733at2759"/>
<protein>
    <submittedName>
        <fullName evidence="1">Integrase catalytic domain-containing protein</fullName>
    </submittedName>
</protein>
<dbReference type="EMBL" id="BMAV01009817">
    <property type="protein sequence ID" value="GFY54289.1"/>
    <property type="molecule type" value="Genomic_DNA"/>
</dbReference>
<dbReference type="PANTHER" id="PTHR47331">
    <property type="entry name" value="PHD-TYPE DOMAIN-CONTAINING PROTEIN"/>
    <property type="match status" value="1"/>
</dbReference>
<reference evidence="1" key="1">
    <citation type="submission" date="2020-08" db="EMBL/GenBank/DDBJ databases">
        <title>Multicomponent nature underlies the extraordinary mechanical properties of spider dragline silk.</title>
        <authorList>
            <person name="Kono N."/>
            <person name="Nakamura H."/>
            <person name="Mori M."/>
            <person name="Yoshida Y."/>
            <person name="Ohtoshi R."/>
            <person name="Malay A.D."/>
            <person name="Moran D.A.P."/>
            <person name="Tomita M."/>
            <person name="Numata K."/>
            <person name="Arakawa K."/>
        </authorList>
    </citation>
    <scope>NUCLEOTIDE SEQUENCE</scope>
</reference>
<evidence type="ECO:0000313" key="1">
    <source>
        <dbReference type="EMBL" id="GFY54289.1"/>
    </source>
</evidence>
<keyword evidence="2" id="KW-1185">Reference proteome</keyword>
<sequence length="223" mass="25294">MLLKRLMQLQFTVALYKIQEKSTFNNKAKTRVAPLKPVSFPRLELCGALLLAKLMDFTCKALNYPISQTQFYTYSTIILAWIGCYASQWKAFVANRVAKIQTLSYATQWHHTRGSANPADLATRGVSSSTLLISIWLCGPKFLHETFPFQTDSSVPSLNDAVPEEKYCILQLTIVPNHLPDTNNLLHKFSSLSKLKRVIAYCLRFAYNCRNSKDKITGFLETS</sequence>
<gene>
    <name evidence="1" type="ORF">TNIN_219901</name>
</gene>